<feature type="compositionally biased region" description="Polar residues" evidence="1">
    <location>
        <begin position="206"/>
        <end position="223"/>
    </location>
</feature>
<name>A0A8D8TMS3_9HEMI</name>
<sequence>MVLVRLNCRFNCRLICRFSCRLNCRSTFYRFFPLFLCWQMTTLGTLFDRPTMDPFLERVKDVIRNKFPEGWREWTLLECAPSFSHVHRNKLRFALPSLEVVRAFTNADHISERSYKKMLSSLLDWPVGQALVLAPADFSSAYRPSKAAYERFLADTSGLKPLILSRKEINSALKMSPGQECGSSDPETDISSPQRNIVSLLSDPQRNLSCSVDNDTPPSNSFPADSAPGDYRGADNRSVASFDYEDALSEGEIGDPWNPPVIEHSPAPIDTSDFDPVTIEQEPDIPEAPELLRKQLLRCQALNSSNWDRIRYAEAESELKHAAPFQPLSGNLALHCSNKEADFFIRKMERMVCNFQYGLLAQREEFQAARREMIKHIPASEPLFRSLFTGEETGFRKSSFNMLQYACGKRSEAIQDRRKLYLPTEPVARRAVSKVPAINKRIKIC</sequence>
<reference evidence="2" key="1">
    <citation type="submission" date="2021-05" db="EMBL/GenBank/DDBJ databases">
        <authorList>
            <person name="Alioto T."/>
            <person name="Alioto T."/>
            <person name="Gomez Garrido J."/>
        </authorList>
    </citation>
    <scope>NUCLEOTIDE SEQUENCE</scope>
</reference>
<feature type="region of interest" description="Disordered" evidence="1">
    <location>
        <begin position="206"/>
        <end position="235"/>
    </location>
</feature>
<protein>
    <submittedName>
        <fullName evidence="2">Uncharacterized protein</fullName>
    </submittedName>
</protein>
<accession>A0A8D8TMS3</accession>
<dbReference type="EMBL" id="HBUF01303794">
    <property type="protein sequence ID" value="CAG6691626.1"/>
    <property type="molecule type" value="Transcribed_RNA"/>
</dbReference>
<organism evidence="2">
    <name type="scientific">Cacopsylla melanoneura</name>
    <dbReference type="NCBI Taxonomy" id="428564"/>
    <lineage>
        <taxon>Eukaryota</taxon>
        <taxon>Metazoa</taxon>
        <taxon>Ecdysozoa</taxon>
        <taxon>Arthropoda</taxon>
        <taxon>Hexapoda</taxon>
        <taxon>Insecta</taxon>
        <taxon>Pterygota</taxon>
        <taxon>Neoptera</taxon>
        <taxon>Paraneoptera</taxon>
        <taxon>Hemiptera</taxon>
        <taxon>Sternorrhyncha</taxon>
        <taxon>Psylloidea</taxon>
        <taxon>Psyllidae</taxon>
        <taxon>Psyllinae</taxon>
        <taxon>Cacopsylla</taxon>
    </lineage>
</organism>
<evidence type="ECO:0000256" key="1">
    <source>
        <dbReference type="SAM" id="MobiDB-lite"/>
    </source>
</evidence>
<evidence type="ECO:0000313" key="2">
    <source>
        <dbReference type="EMBL" id="CAG6691626.1"/>
    </source>
</evidence>
<proteinExistence type="predicted"/>
<dbReference type="AlphaFoldDB" id="A0A8D8TMS3"/>